<keyword evidence="2 4" id="KW-0863">Zinc-finger</keyword>
<feature type="compositionally biased region" description="Basic residues" evidence="5">
    <location>
        <begin position="255"/>
        <end position="267"/>
    </location>
</feature>
<feature type="region of interest" description="Disordered" evidence="5">
    <location>
        <begin position="1"/>
        <end position="129"/>
    </location>
</feature>
<dbReference type="OrthoDB" id="18412at2759"/>
<dbReference type="PANTHER" id="PTHR13483:SF11">
    <property type="entry name" value="ZINC FINGER HIT DOMAIN-CONTAINING PROTEIN 3"/>
    <property type="match status" value="1"/>
</dbReference>
<gene>
    <name evidence="7" type="ORF">SPI_01004</name>
</gene>
<dbReference type="GO" id="GO:0048254">
    <property type="term" value="P:snoRNA localization"/>
    <property type="evidence" value="ECO:0007669"/>
    <property type="project" value="TreeGrafter"/>
</dbReference>
<keyword evidence="1" id="KW-0479">Metal-binding</keyword>
<evidence type="ECO:0000313" key="8">
    <source>
        <dbReference type="Proteomes" id="UP000076874"/>
    </source>
</evidence>
<dbReference type="CDD" id="cd23024">
    <property type="entry name" value="zf-HIT_ZNHIT2-3"/>
    <property type="match status" value="1"/>
</dbReference>
<dbReference type="EMBL" id="AZHD01000002">
    <property type="protein sequence ID" value="OAA66428.1"/>
    <property type="molecule type" value="Genomic_DNA"/>
</dbReference>
<dbReference type="PANTHER" id="PTHR13483">
    <property type="entry name" value="BOX C_D SNORNA PROTEIN 1-RELATED"/>
    <property type="match status" value="1"/>
</dbReference>
<evidence type="ECO:0000256" key="4">
    <source>
        <dbReference type="PROSITE-ProRule" id="PRU00453"/>
    </source>
</evidence>
<dbReference type="Pfam" id="PF04438">
    <property type="entry name" value="zf-HIT"/>
    <property type="match status" value="1"/>
</dbReference>
<feature type="region of interest" description="Disordered" evidence="5">
    <location>
        <begin position="233"/>
        <end position="283"/>
    </location>
</feature>
<feature type="region of interest" description="Disordered" evidence="5">
    <location>
        <begin position="327"/>
        <end position="346"/>
    </location>
</feature>
<evidence type="ECO:0000256" key="2">
    <source>
        <dbReference type="ARBA" id="ARBA00022771"/>
    </source>
</evidence>
<evidence type="ECO:0000259" key="6">
    <source>
        <dbReference type="PROSITE" id="PS51083"/>
    </source>
</evidence>
<reference evidence="7 8" key="1">
    <citation type="journal article" date="2016" name="Genome Biol. Evol.">
        <title>Divergent and convergent evolution of fungal pathogenicity.</title>
        <authorList>
            <person name="Shang Y."/>
            <person name="Xiao G."/>
            <person name="Zheng P."/>
            <person name="Cen K."/>
            <person name="Zhan S."/>
            <person name="Wang C."/>
        </authorList>
    </citation>
    <scope>NUCLEOTIDE SEQUENCE [LARGE SCALE GENOMIC DNA]</scope>
    <source>
        <strain evidence="7 8">RCEF 264</strain>
    </source>
</reference>
<sequence>MASSPDTLCGTEATEAYENEPQSPVKDVEAGGTSPDNSNSYSYSGDGGEAVAASDASTRAKRPAPVGSEDNGPETNGEVDAIEYSAPAPAVAATGETTTTAPAPATNSDSRTDDPTPDEPPAAKRRTLCGICHNEPSKYKCPRCPLAYCSVACSRIHKDNHPPPSEKPAVSSSPPNKATLAGDQADDQAAQSKEDADDVRHAFSVLDDAPELKRLFAKYPTLPARLTRIYEATLPPGDGGDTTEAQPSWNVPFHHGGRGGGGRRRGGRGGFNNNNNNNNNTRHNQMWTQEIGLRRGQKALRQARVDPGEDGDGVREYCELVTYLLSSGRNKNGNNDRNKNDDGDTGDAVALVRQEVKRDEARLIEQLMETEGGR</sequence>
<feature type="compositionally biased region" description="Low complexity" evidence="5">
    <location>
        <begin position="178"/>
        <end position="191"/>
    </location>
</feature>
<dbReference type="InterPro" id="IPR051639">
    <property type="entry name" value="BCD1"/>
</dbReference>
<dbReference type="GO" id="GO:0070761">
    <property type="term" value="C:pre-snoRNP complex"/>
    <property type="evidence" value="ECO:0007669"/>
    <property type="project" value="TreeGrafter"/>
</dbReference>
<feature type="domain" description="HIT-type" evidence="6">
    <location>
        <begin position="129"/>
        <end position="165"/>
    </location>
</feature>
<feature type="region of interest" description="Disordered" evidence="5">
    <location>
        <begin position="159"/>
        <end position="196"/>
    </location>
</feature>
<dbReference type="GO" id="GO:0008270">
    <property type="term" value="F:zinc ion binding"/>
    <property type="evidence" value="ECO:0007669"/>
    <property type="project" value="UniProtKB-UniRule"/>
</dbReference>
<evidence type="ECO:0000256" key="3">
    <source>
        <dbReference type="ARBA" id="ARBA00022833"/>
    </source>
</evidence>
<proteinExistence type="predicted"/>
<organism evidence="7 8">
    <name type="scientific">Niveomyces insectorum RCEF 264</name>
    <dbReference type="NCBI Taxonomy" id="1081102"/>
    <lineage>
        <taxon>Eukaryota</taxon>
        <taxon>Fungi</taxon>
        <taxon>Dikarya</taxon>
        <taxon>Ascomycota</taxon>
        <taxon>Pezizomycotina</taxon>
        <taxon>Sordariomycetes</taxon>
        <taxon>Hypocreomycetidae</taxon>
        <taxon>Hypocreales</taxon>
        <taxon>Cordycipitaceae</taxon>
        <taxon>Niveomyces</taxon>
    </lineage>
</organism>
<dbReference type="InterPro" id="IPR007529">
    <property type="entry name" value="Znf_HIT"/>
</dbReference>
<feature type="compositionally biased region" description="Low complexity" evidence="5">
    <location>
        <begin position="86"/>
        <end position="109"/>
    </location>
</feature>
<dbReference type="Gene3D" id="3.30.60.190">
    <property type="match status" value="1"/>
</dbReference>
<dbReference type="Proteomes" id="UP000076874">
    <property type="component" value="Unassembled WGS sequence"/>
</dbReference>
<name>A0A167YKZ9_9HYPO</name>
<dbReference type="GO" id="GO:0005634">
    <property type="term" value="C:nucleus"/>
    <property type="evidence" value="ECO:0007669"/>
    <property type="project" value="TreeGrafter"/>
</dbReference>
<feature type="compositionally biased region" description="Low complexity" evidence="5">
    <location>
        <begin position="271"/>
        <end position="280"/>
    </location>
</feature>
<dbReference type="PROSITE" id="PS51083">
    <property type="entry name" value="ZF_HIT"/>
    <property type="match status" value="1"/>
</dbReference>
<keyword evidence="8" id="KW-1185">Reference proteome</keyword>
<dbReference type="GO" id="GO:0000492">
    <property type="term" value="P:box C/D snoRNP assembly"/>
    <property type="evidence" value="ECO:0007669"/>
    <property type="project" value="TreeGrafter"/>
</dbReference>
<dbReference type="SUPFAM" id="SSF144232">
    <property type="entry name" value="HIT/MYND zinc finger-like"/>
    <property type="match status" value="1"/>
</dbReference>
<evidence type="ECO:0000256" key="5">
    <source>
        <dbReference type="SAM" id="MobiDB-lite"/>
    </source>
</evidence>
<evidence type="ECO:0000313" key="7">
    <source>
        <dbReference type="EMBL" id="OAA66428.1"/>
    </source>
</evidence>
<protein>
    <submittedName>
        <fullName evidence="7">Zinc finger, HIT-type</fullName>
    </submittedName>
</protein>
<evidence type="ECO:0000256" key="1">
    <source>
        <dbReference type="ARBA" id="ARBA00022723"/>
    </source>
</evidence>
<dbReference type="GO" id="GO:0000463">
    <property type="term" value="P:maturation of LSU-rRNA from tricistronic rRNA transcript (SSU-rRNA, 5.8S rRNA, LSU-rRNA)"/>
    <property type="evidence" value="ECO:0007669"/>
    <property type="project" value="TreeGrafter"/>
</dbReference>
<keyword evidence="3" id="KW-0862">Zinc</keyword>
<dbReference type="AlphaFoldDB" id="A0A167YKZ9"/>
<accession>A0A167YKZ9</accession>
<comment type="caution">
    <text evidence="7">The sequence shown here is derived from an EMBL/GenBank/DDBJ whole genome shotgun (WGS) entry which is preliminary data.</text>
</comment>